<gene>
    <name evidence="4" type="ORF">CLV43_110302</name>
</gene>
<dbReference type="GO" id="GO:0016788">
    <property type="term" value="F:hydrolase activity, acting on ester bonds"/>
    <property type="evidence" value="ECO:0007669"/>
    <property type="project" value="InterPro"/>
</dbReference>
<comment type="caution">
    <text evidence="4">The sequence shown here is derived from an EMBL/GenBank/DDBJ whole genome shotgun (WGS) entry which is preliminary data.</text>
</comment>
<dbReference type="InterPro" id="IPR013830">
    <property type="entry name" value="SGNH_hydro"/>
</dbReference>
<protein>
    <submittedName>
        <fullName evidence="4">GDSL-like lipase/acylhydrolase family protein</fullName>
    </submittedName>
</protein>
<proteinExistence type="predicted"/>
<feature type="active site" evidence="1">
    <location>
        <position position="309"/>
    </location>
</feature>
<dbReference type="PANTHER" id="PTHR37981">
    <property type="entry name" value="LIPASE 2"/>
    <property type="match status" value="1"/>
</dbReference>
<dbReference type="Proteomes" id="UP000239494">
    <property type="component" value="Unassembled WGS sequence"/>
</dbReference>
<keyword evidence="5" id="KW-1185">Reference proteome</keyword>
<dbReference type="Pfam" id="PF13472">
    <property type="entry name" value="Lipase_GDSL_2"/>
    <property type="match status" value="1"/>
</dbReference>
<evidence type="ECO:0000313" key="5">
    <source>
        <dbReference type="Proteomes" id="UP000239494"/>
    </source>
</evidence>
<feature type="domain" description="SGNH hydrolase-type esterase" evidence="3">
    <location>
        <begin position="45"/>
        <end position="316"/>
    </location>
</feature>
<accession>A0A2T0SVS0</accession>
<dbReference type="Gene3D" id="3.40.50.1110">
    <property type="entry name" value="SGNH hydrolase"/>
    <property type="match status" value="1"/>
</dbReference>
<dbReference type="OrthoDB" id="3498399at2"/>
<organism evidence="4 5">
    <name type="scientific">Umezawaea tangerina</name>
    <dbReference type="NCBI Taxonomy" id="84725"/>
    <lineage>
        <taxon>Bacteria</taxon>
        <taxon>Bacillati</taxon>
        <taxon>Actinomycetota</taxon>
        <taxon>Actinomycetes</taxon>
        <taxon>Pseudonocardiales</taxon>
        <taxon>Pseudonocardiaceae</taxon>
        <taxon>Umezawaea</taxon>
    </lineage>
</organism>
<evidence type="ECO:0000259" key="3">
    <source>
        <dbReference type="Pfam" id="PF13472"/>
    </source>
</evidence>
<reference evidence="4 5" key="1">
    <citation type="submission" date="2018-03" db="EMBL/GenBank/DDBJ databases">
        <title>Genomic Encyclopedia of Archaeal and Bacterial Type Strains, Phase II (KMG-II): from individual species to whole genera.</title>
        <authorList>
            <person name="Goeker M."/>
        </authorList>
    </citation>
    <scope>NUCLEOTIDE SEQUENCE [LARGE SCALE GENOMIC DNA]</scope>
    <source>
        <strain evidence="4 5">DSM 44720</strain>
    </source>
</reference>
<name>A0A2T0SVS0_9PSEU</name>
<dbReference type="AlphaFoldDB" id="A0A2T0SVS0"/>
<evidence type="ECO:0000256" key="2">
    <source>
        <dbReference type="PIRSR" id="PIRSR637460-2"/>
    </source>
</evidence>
<dbReference type="PANTHER" id="PTHR37981:SF1">
    <property type="entry name" value="SGNH HYDROLASE-TYPE ESTERASE DOMAIN-CONTAINING PROTEIN"/>
    <property type="match status" value="1"/>
</dbReference>
<feature type="active site" description="Nucleophile" evidence="1">
    <location>
        <position position="49"/>
    </location>
</feature>
<evidence type="ECO:0000256" key="1">
    <source>
        <dbReference type="PIRSR" id="PIRSR637460-1"/>
    </source>
</evidence>
<feature type="disulfide bond" evidence="2">
    <location>
        <begin position="71"/>
        <end position="95"/>
    </location>
</feature>
<dbReference type="SUPFAM" id="SSF52266">
    <property type="entry name" value="SGNH hydrolase"/>
    <property type="match status" value="1"/>
</dbReference>
<keyword evidence="2" id="KW-1015">Disulfide bond</keyword>
<dbReference type="GO" id="GO:0006629">
    <property type="term" value="P:lipid metabolic process"/>
    <property type="evidence" value="ECO:0007669"/>
    <property type="project" value="TreeGrafter"/>
</dbReference>
<dbReference type="InterPro" id="IPR036514">
    <property type="entry name" value="SGNH_hydro_sf"/>
</dbReference>
<dbReference type="EMBL" id="PVTF01000010">
    <property type="protein sequence ID" value="PRY37490.1"/>
    <property type="molecule type" value="Genomic_DNA"/>
</dbReference>
<dbReference type="InterPro" id="IPR037460">
    <property type="entry name" value="SEST-like"/>
</dbReference>
<sequence>MHPFARRVLALFVVVPLLAVLVVVSDHRFAAPPGPARDAPVAMVAMGDSTMSGEGAGDYEAGTDGENGDWCHRSANATINRTVVAGVDKTFNLSCSGANSEQVGLTDKLQNTEQSQSKRLAAIARVNRVAVIVVAVGANDDPRFSDVLNRCVQAWFERKADCTATLSDDWRGRVDRMVPKVERALRDIRTVMHDEGYTERSYTLVLQSYASPVAPGVPGDLQNLAGCPLRTGDMTWVRDTGVGELAKGLNTAARRTNARFLDLTQAGTDHEACTGGPNPDDEWFTRLSVDFDGLRDESRASHALQESFHPNAKGHEQFGRCLTDFLSTTTKTATCVADQQGNLKAVSSTNTD</sequence>
<feature type="disulfide bond" evidence="2">
    <location>
        <begin position="151"/>
        <end position="162"/>
    </location>
</feature>
<evidence type="ECO:0000313" key="4">
    <source>
        <dbReference type="EMBL" id="PRY37490.1"/>
    </source>
</evidence>
<dbReference type="RefSeq" id="WP_106191849.1">
    <property type="nucleotide sequence ID" value="NZ_PVTF01000010.1"/>
</dbReference>
<keyword evidence="4" id="KW-0378">Hydrolase</keyword>